<evidence type="ECO:0000256" key="1">
    <source>
        <dbReference type="SAM" id="MobiDB-lite"/>
    </source>
</evidence>
<protein>
    <submittedName>
        <fullName evidence="2">Uncharacterized protein</fullName>
    </submittedName>
</protein>
<accession>A0A0D7B0F5</accession>
<dbReference type="Proteomes" id="UP000054007">
    <property type="component" value="Unassembled WGS sequence"/>
</dbReference>
<gene>
    <name evidence="2" type="ORF">CYLTODRAFT_425662</name>
</gene>
<evidence type="ECO:0000313" key="3">
    <source>
        <dbReference type="Proteomes" id="UP000054007"/>
    </source>
</evidence>
<dbReference type="EMBL" id="KN880662">
    <property type="protein sequence ID" value="KIY63957.1"/>
    <property type="molecule type" value="Genomic_DNA"/>
</dbReference>
<reference evidence="2 3" key="1">
    <citation type="journal article" date="2015" name="Fungal Genet. Biol.">
        <title>Evolution of novel wood decay mechanisms in Agaricales revealed by the genome sequences of Fistulina hepatica and Cylindrobasidium torrendii.</title>
        <authorList>
            <person name="Floudas D."/>
            <person name="Held B.W."/>
            <person name="Riley R."/>
            <person name="Nagy L.G."/>
            <person name="Koehler G."/>
            <person name="Ransdell A.S."/>
            <person name="Younus H."/>
            <person name="Chow J."/>
            <person name="Chiniquy J."/>
            <person name="Lipzen A."/>
            <person name="Tritt A."/>
            <person name="Sun H."/>
            <person name="Haridas S."/>
            <person name="LaButti K."/>
            <person name="Ohm R.A."/>
            <person name="Kues U."/>
            <person name="Blanchette R.A."/>
            <person name="Grigoriev I.V."/>
            <person name="Minto R.E."/>
            <person name="Hibbett D.S."/>
        </authorList>
    </citation>
    <scope>NUCLEOTIDE SEQUENCE [LARGE SCALE GENOMIC DNA]</scope>
    <source>
        <strain evidence="2 3">FP15055 ss-10</strain>
    </source>
</reference>
<dbReference type="AlphaFoldDB" id="A0A0D7B0F5"/>
<feature type="region of interest" description="Disordered" evidence="1">
    <location>
        <begin position="16"/>
        <end position="53"/>
    </location>
</feature>
<organism evidence="2 3">
    <name type="scientific">Cylindrobasidium torrendii FP15055 ss-10</name>
    <dbReference type="NCBI Taxonomy" id="1314674"/>
    <lineage>
        <taxon>Eukaryota</taxon>
        <taxon>Fungi</taxon>
        <taxon>Dikarya</taxon>
        <taxon>Basidiomycota</taxon>
        <taxon>Agaricomycotina</taxon>
        <taxon>Agaricomycetes</taxon>
        <taxon>Agaricomycetidae</taxon>
        <taxon>Agaricales</taxon>
        <taxon>Marasmiineae</taxon>
        <taxon>Physalacriaceae</taxon>
        <taxon>Cylindrobasidium</taxon>
    </lineage>
</organism>
<proteinExistence type="predicted"/>
<sequence length="53" mass="5949">MRRSPRPEGLCCSCISRMGSEGRSSVSQADTRREGYAEDYDAERTGRFNSSDK</sequence>
<feature type="non-terminal residue" evidence="2">
    <location>
        <position position="53"/>
    </location>
</feature>
<name>A0A0D7B0F5_9AGAR</name>
<keyword evidence="3" id="KW-1185">Reference proteome</keyword>
<feature type="compositionally biased region" description="Basic and acidic residues" evidence="1">
    <location>
        <begin position="30"/>
        <end position="53"/>
    </location>
</feature>
<evidence type="ECO:0000313" key="2">
    <source>
        <dbReference type="EMBL" id="KIY63957.1"/>
    </source>
</evidence>